<reference evidence="3" key="1">
    <citation type="journal article" date="2019" name="Int. J. Syst. Evol. Microbiol.">
        <title>The Global Catalogue of Microorganisms (GCM) 10K type strain sequencing project: providing services to taxonomists for standard genome sequencing and annotation.</title>
        <authorList>
            <consortium name="The Broad Institute Genomics Platform"/>
            <consortium name="The Broad Institute Genome Sequencing Center for Infectious Disease"/>
            <person name="Wu L."/>
            <person name="Ma J."/>
        </authorList>
    </citation>
    <scope>NUCLEOTIDE SEQUENCE [LARGE SCALE GENOMIC DNA]</scope>
    <source>
        <strain evidence="3">JCM 16548</strain>
    </source>
</reference>
<gene>
    <name evidence="2" type="ORF">GCM10022204_26340</name>
</gene>
<evidence type="ECO:0000256" key="1">
    <source>
        <dbReference type="SAM" id="MobiDB-lite"/>
    </source>
</evidence>
<evidence type="ECO:0000313" key="2">
    <source>
        <dbReference type="EMBL" id="GAA3707140.1"/>
    </source>
</evidence>
<proteinExistence type="predicted"/>
<accession>A0ABP7DP47</accession>
<dbReference type="EMBL" id="BAAAYX010000010">
    <property type="protein sequence ID" value="GAA3707140.1"/>
    <property type="molecule type" value="Genomic_DNA"/>
</dbReference>
<keyword evidence="3" id="KW-1185">Reference proteome</keyword>
<evidence type="ECO:0000313" key="3">
    <source>
        <dbReference type="Proteomes" id="UP001500051"/>
    </source>
</evidence>
<sequence length="74" mass="7641">MDLVNAADEAGEVARQGPGRTPTGARSAPARIIHVVIQLTVVPVVPLEDSIALLRPSRTCSSAEGEREPLGAAV</sequence>
<organism evidence="2 3">
    <name type="scientific">Microlunatus aurantiacus</name>
    <dbReference type="NCBI Taxonomy" id="446786"/>
    <lineage>
        <taxon>Bacteria</taxon>
        <taxon>Bacillati</taxon>
        <taxon>Actinomycetota</taxon>
        <taxon>Actinomycetes</taxon>
        <taxon>Propionibacteriales</taxon>
        <taxon>Propionibacteriaceae</taxon>
        <taxon>Microlunatus</taxon>
    </lineage>
</organism>
<feature type="region of interest" description="Disordered" evidence="1">
    <location>
        <begin position="1"/>
        <end position="27"/>
    </location>
</feature>
<protein>
    <submittedName>
        <fullName evidence="2">Uncharacterized protein</fullName>
    </submittedName>
</protein>
<dbReference type="Proteomes" id="UP001500051">
    <property type="component" value="Unassembled WGS sequence"/>
</dbReference>
<comment type="caution">
    <text evidence="2">The sequence shown here is derived from an EMBL/GenBank/DDBJ whole genome shotgun (WGS) entry which is preliminary data.</text>
</comment>
<name>A0ABP7DP47_9ACTN</name>